<dbReference type="EMBL" id="LGRB01000015">
    <property type="protein sequence ID" value="OCT46785.1"/>
    <property type="molecule type" value="Genomic_DNA"/>
</dbReference>
<dbReference type="GO" id="GO:0016491">
    <property type="term" value="F:oxidoreductase activity"/>
    <property type="evidence" value="ECO:0007669"/>
    <property type="project" value="UniProtKB-KW"/>
</dbReference>
<keyword evidence="1" id="KW-0560">Oxidoreductase</keyword>
<evidence type="ECO:0000256" key="1">
    <source>
        <dbReference type="ARBA" id="ARBA00023002"/>
    </source>
</evidence>
<dbReference type="OrthoDB" id="416253at2759"/>
<dbReference type="InterPro" id="IPR036812">
    <property type="entry name" value="NAD(P)_OxRdtase_dom_sf"/>
</dbReference>
<dbReference type="Proteomes" id="UP000094526">
    <property type="component" value="Unassembled WGS sequence"/>
</dbReference>
<reference evidence="4" key="1">
    <citation type="submission" date="2015-07" db="EMBL/GenBank/DDBJ databases">
        <authorList>
            <person name="Teixeira M.M."/>
            <person name="Souza R.C."/>
            <person name="Almeida L.G."/>
            <person name="Vicente V.A."/>
            <person name="de Hoog S."/>
            <person name="Bocca A.L."/>
            <person name="de Almeida S.R."/>
            <person name="Vasconcelos A.T."/>
            <person name="Felipe M.S."/>
        </authorList>
    </citation>
    <scope>NUCLEOTIDE SEQUENCE [LARGE SCALE GENOMIC DNA]</scope>
    <source>
        <strain evidence="4">KSF</strain>
    </source>
</reference>
<dbReference type="STRING" id="86049.A0A1C1CE21"/>
<keyword evidence="4" id="KW-1185">Reference proteome</keyword>
<name>A0A1C1CE21_9EURO</name>
<evidence type="ECO:0000313" key="3">
    <source>
        <dbReference type="EMBL" id="OCT46785.1"/>
    </source>
</evidence>
<sequence length="112" mass="12548">MTRGHKKELDGPFLLAFGTGSTWRKEEPGSLNINLIEIVKEALQSGYCHLDTAEPFTTSNIRAAFDQTLQNLGVEYVDLYLLHDPYSAKTEEQPHTAWVELEGILDSGKLAR</sequence>
<proteinExistence type="predicted"/>
<evidence type="ECO:0000259" key="2">
    <source>
        <dbReference type="Pfam" id="PF00248"/>
    </source>
</evidence>
<dbReference type="AlphaFoldDB" id="A0A1C1CE21"/>
<comment type="caution">
    <text evidence="3">The sequence shown here is derived from an EMBL/GenBank/DDBJ whole genome shotgun (WGS) entry which is preliminary data.</text>
</comment>
<dbReference type="InterPro" id="IPR023210">
    <property type="entry name" value="NADP_OxRdtase_dom"/>
</dbReference>
<feature type="domain" description="NADP-dependent oxidoreductase" evidence="2">
    <location>
        <begin position="56"/>
        <end position="110"/>
    </location>
</feature>
<protein>
    <recommendedName>
        <fullName evidence="2">NADP-dependent oxidoreductase domain-containing protein</fullName>
    </recommendedName>
</protein>
<gene>
    <name evidence="3" type="ORF">CLCR_11254</name>
</gene>
<evidence type="ECO:0000313" key="4">
    <source>
        <dbReference type="Proteomes" id="UP000094526"/>
    </source>
</evidence>
<organism evidence="3 4">
    <name type="scientific">Cladophialophora carrionii</name>
    <dbReference type="NCBI Taxonomy" id="86049"/>
    <lineage>
        <taxon>Eukaryota</taxon>
        <taxon>Fungi</taxon>
        <taxon>Dikarya</taxon>
        <taxon>Ascomycota</taxon>
        <taxon>Pezizomycotina</taxon>
        <taxon>Eurotiomycetes</taxon>
        <taxon>Chaetothyriomycetidae</taxon>
        <taxon>Chaetothyriales</taxon>
        <taxon>Herpotrichiellaceae</taxon>
        <taxon>Cladophialophora</taxon>
    </lineage>
</organism>
<dbReference type="SUPFAM" id="SSF51430">
    <property type="entry name" value="NAD(P)-linked oxidoreductase"/>
    <property type="match status" value="1"/>
</dbReference>
<dbReference type="Pfam" id="PF00248">
    <property type="entry name" value="Aldo_ket_red"/>
    <property type="match status" value="1"/>
</dbReference>
<dbReference type="Gene3D" id="3.20.20.100">
    <property type="entry name" value="NADP-dependent oxidoreductase domain"/>
    <property type="match status" value="1"/>
</dbReference>
<accession>A0A1C1CE21</accession>
<dbReference type="VEuPathDB" id="FungiDB:CLCR_11254"/>